<organism evidence="2 3">
    <name type="scientific">Dactylosporangium cerinum</name>
    <dbReference type="NCBI Taxonomy" id="1434730"/>
    <lineage>
        <taxon>Bacteria</taxon>
        <taxon>Bacillati</taxon>
        <taxon>Actinomycetota</taxon>
        <taxon>Actinomycetes</taxon>
        <taxon>Micromonosporales</taxon>
        <taxon>Micromonosporaceae</taxon>
        <taxon>Dactylosporangium</taxon>
    </lineage>
</organism>
<dbReference type="RefSeq" id="WP_380116291.1">
    <property type="nucleotide sequence ID" value="NZ_JBHSIU010000019.1"/>
</dbReference>
<protein>
    <submittedName>
        <fullName evidence="2">Uncharacterized protein</fullName>
    </submittedName>
</protein>
<proteinExistence type="predicted"/>
<feature type="region of interest" description="Disordered" evidence="1">
    <location>
        <begin position="1"/>
        <end position="32"/>
    </location>
</feature>
<evidence type="ECO:0000256" key="1">
    <source>
        <dbReference type="SAM" id="MobiDB-lite"/>
    </source>
</evidence>
<evidence type="ECO:0000313" key="3">
    <source>
        <dbReference type="Proteomes" id="UP001595912"/>
    </source>
</evidence>
<name>A0ABV9VVP7_9ACTN</name>
<reference evidence="3" key="1">
    <citation type="journal article" date="2019" name="Int. J. Syst. Evol. Microbiol.">
        <title>The Global Catalogue of Microorganisms (GCM) 10K type strain sequencing project: providing services to taxonomists for standard genome sequencing and annotation.</title>
        <authorList>
            <consortium name="The Broad Institute Genomics Platform"/>
            <consortium name="The Broad Institute Genome Sequencing Center for Infectious Disease"/>
            <person name="Wu L."/>
            <person name="Ma J."/>
        </authorList>
    </citation>
    <scope>NUCLEOTIDE SEQUENCE [LARGE SCALE GENOMIC DNA]</scope>
    <source>
        <strain evidence="3">CGMCC 4.7152</strain>
    </source>
</reference>
<accession>A0ABV9VVP7</accession>
<feature type="compositionally biased region" description="Basic residues" evidence="1">
    <location>
        <begin position="22"/>
        <end position="32"/>
    </location>
</feature>
<evidence type="ECO:0000313" key="2">
    <source>
        <dbReference type="EMBL" id="MFC4999754.1"/>
    </source>
</evidence>
<dbReference type="EMBL" id="JBHSIU010000019">
    <property type="protein sequence ID" value="MFC4999754.1"/>
    <property type="molecule type" value="Genomic_DNA"/>
</dbReference>
<feature type="region of interest" description="Disordered" evidence="1">
    <location>
        <begin position="67"/>
        <end position="91"/>
    </location>
</feature>
<dbReference type="Proteomes" id="UP001595912">
    <property type="component" value="Unassembled WGS sequence"/>
</dbReference>
<gene>
    <name evidence="2" type="ORF">ACFPIJ_18155</name>
</gene>
<keyword evidence="3" id="KW-1185">Reference proteome</keyword>
<sequence length="505" mass="51512">MQTLKRRLAPAKRRPASAGTAGKRRSRKRLSRPKISGRRILVAAVAVFLLFSVGRSVLPALGIETPGLPSFGGGGDTPTDAPTTKAPKAPTVDLNGVMVHGGGEPMITLNPGLVRLGGSVTVNGSGFDQGSVVEVYLGPSAAAAQPSGKSKPSKAAAGKPVQVGTAKAGKYGIFTLNFPFPTKMTTPVLEVTAQARGSDKVAKADAAVAQGAGQAALSAVVGKPGDVINLTVKGFSPGEELQVFWGRINGDPALTLKADEDGSVGKTPIKVGVTAVGTTSLVVVGKTSGAAASAPFQVLRLYPSIKLAPYAVKATQSITFSGAGFAPGERVLVRLNSAGGQPVMAVATDGAGGFKGAGLTMPYQLKGAQSLVFVGEQSRAATSTGFTILPYTPQARTNAYGGLPGTVVNFYATQFAPNEAVHVYAKTSKGAKGDLVSAFRVDKKGTARAVGQYTIPGNTENSVIFELRGQLSGSTATVNFKVDGSGGPVDIPTPKPYVLPKDLEK</sequence>
<comment type="caution">
    <text evidence="2">The sequence shown here is derived from an EMBL/GenBank/DDBJ whole genome shotgun (WGS) entry which is preliminary data.</text>
</comment>
<feature type="compositionally biased region" description="Low complexity" evidence="1">
    <location>
        <begin position="77"/>
        <end position="91"/>
    </location>
</feature>
<feature type="compositionally biased region" description="Basic residues" evidence="1">
    <location>
        <begin position="1"/>
        <end position="15"/>
    </location>
</feature>